<dbReference type="RefSeq" id="WP_072967681.1">
    <property type="nucleotide sequence ID" value="NZ_FRAJ01000014.1"/>
</dbReference>
<gene>
    <name evidence="6" type="ORF">SAMN02745883_01758</name>
</gene>
<dbReference type="InterPro" id="IPR051206">
    <property type="entry name" value="NAMLAA_amidase_2"/>
</dbReference>
<keyword evidence="4" id="KW-0961">Cell wall biogenesis/degradation</keyword>
<dbReference type="GO" id="GO:0071555">
    <property type="term" value="P:cell wall organization"/>
    <property type="evidence" value="ECO:0007669"/>
    <property type="project" value="UniProtKB-KW"/>
</dbReference>
<keyword evidence="7" id="KW-1185">Reference proteome</keyword>
<protein>
    <recommendedName>
        <fullName evidence="2">N-acetylmuramoyl-L-alanine amidase</fullName>
        <ecNumber evidence="2">3.5.1.28</ecNumber>
    </recommendedName>
</protein>
<dbReference type="InterPro" id="IPR036505">
    <property type="entry name" value="Amidase/PGRP_sf"/>
</dbReference>
<evidence type="ECO:0000313" key="7">
    <source>
        <dbReference type="Proteomes" id="UP000184082"/>
    </source>
</evidence>
<dbReference type="GO" id="GO:0008745">
    <property type="term" value="F:N-acetylmuramoyl-L-alanine amidase activity"/>
    <property type="evidence" value="ECO:0007669"/>
    <property type="project" value="UniProtKB-EC"/>
</dbReference>
<dbReference type="Gene3D" id="3.40.80.10">
    <property type="entry name" value="Peptidoglycan recognition protein-like"/>
    <property type="match status" value="1"/>
</dbReference>
<sequence length="149" mass="17233">MTLRCGDGEGKYSITNHNSIGIEVCVNEDGDYDKAVENTVDLVKYLMEKHDVPLDRVVRHYDVSRKICPRSMSENNWGKWLEFKRKLREKAVNELERDLKNLTEIGIINSPDYWLQNAVKGKTVKGEYAAVLIERIAEVINKKEGKYDE</sequence>
<evidence type="ECO:0000313" key="6">
    <source>
        <dbReference type="EMBL" id="SHK30671.1"/>
    </source>
</evidence>
<evidence type="ECO:0000256" key="3">
    <source>
        <dbReference type="ARBA" id="ARBA00022801"/>
    </source>
</evidence>
<dbReference type="EMBL" id="FRAJ01000014">
    <property type="protein sequence ID" value="SHK30671.1"/>
    <property type="molecule type" value="Genomic_DNA"/>
</dbReference>
<dbReference type="Pfam" id="PF01510">
    <property type="entry name" value="Amidase_2"/>
    <property type="match status" value="1"/>
</dbReference>
<dbReference type="Proteomes" id="UP000184082">
    <property type="component" value="Unassembled WGS sequence"/>
</dbReference>
<evidence type="ECO:0000259" key="5">
    <source>
        <dbReference type="Pfam" id="PF01510"/>
    </source>
</evidence>
<evidence type="ECO:0000256" key="2">
    <source>
        <dbReference type="ARBA" id="ARBA00011901"/>
    </source>
</evidence>
<dbReference type="GO" id="GO:0009254">
    <property type="term" value="P:peptidoglycan turnover"/>
    <property type="evidence" value="ECO:0007669"/>
    <property type="project" value="TreeGrafter"/>
</dbReference>
<name>A0A1M6RDV3_9FIRM</name>
<dbReference type="EC" id="3.5.1.28" evidence="2"/>
<dbReference type="PANTHER" id="PTHR30417">
    <property type="entry name" value="N-ACETYLMURAMOYL-L-ALANINE AMIDASE AMID"/>
    <property type="match status" value="1"/>
</dbReference>
<feature type="domain" description="N-acetylmuramoyl-L-alanine amidase" evidence="5">
    <location>
        <begin position="14"/>
        <end position="70"/>
    </location>
</feature>
<dbReference type="AlphaFoldDB" id="A0A1M6RDV3"/>
<dbReference type="STRING" id="1121266.SAMN02745883_01758"/>
<comment type="catalytic activity">
    <reaction evidence="1">
        <text>Hydrolyzes the link between N-acetylmuramoyl residues and L-amino acid residues in certain cell-wall glycopeptides.</text>
        <dbReference type="EC" id="3.5.1.28"/>
    </reaction>
</comment>
<accession>A0A1M6RDV3</accession>
<dbReference type="GO" id="GO:0009253">
    <property type="term" value="P:peptidoglycan catabolic process"/>
    <property type="evidence" value="ECO:0007669"/>
    <property type="project" value="InterPro"/>
</dbReference>
<keyword evidence="3" id="KW-0378">Hydrolase</keyword>
<dbReference type="SUPFAM" id="SSF55846">
    <property type="entry name" value="N-acetylmuramoyl-L-alanine amidase-like"/>
    <property type="match status" value="1"/>
</dbReference>
<evidence type="ECO:0000256" key="1">
    <source>
        <dbReference type="ARBA" id="ARBA00001561"/>
    </source>
</evidence>
<dbReference type="CDD" id="cd06583">
    <property type="entry name" value="PGRP"/>
    <property type="match status" value="1"/>
</dbReference>
<evidence type="ECO:0000256" key="4">
    <source>
        <dbReference type="ARBA" id="ARBA00023316"/>
    </source>
</evidence>
<organism evidence="6 7">
    <name type="scientific">Caminicella sporogenes DSM 14501</name>
    <dbReference type="NCBI Taxonomy" id="1121266"/>
    <lineage>
        <taxon>Bacteria</taxon>
        <taxon>Bacillati</taxon>
        <taxon>Bacillota</taxon>
        <taxon>Clostridia</taxon>
        <taxon>Peptostreptococcales</taxon>
        <taxon>Caminicellaceae</taxon>
        <taxon>Caminicella</taxon>
    </lineage>
</organism>
<dbReference type="InterPro" id="IPR002502">
    <property type="entry name" value="Amidase_domain"/>
</dbReference>
<reference evidence="6 7" key="1">
    <citation type="submission" date="2016-11" db="EMBL/GenBank/DDBJ databases">
        <authorList>
            <person name="Jaros S."/>
            <person name="Januszkiewicz K."/>
            <person name="Wedrychowicz H."/>
        </authorList>
    </citation>
    <scope>NUCLEOTIDE SEQUENCE [LARGE SCALE GENOMIC DNA]</scope>
    <source>
        <strain evidence="6 7">DSM 14501</strain>
    </source>
</reference>
<proteinExistence type="predicted"/>
<dbReference type="PANTHER" id="PTHR30417:SF1">
    <property type="entry name" value="N-ACETYLMURAMOYL-L-ALANINE AMIDASE AMID"/>
    <property type="match status" value="1"/>
</dbReference>